<sequence length="395" mass="46373">METRSELDSMLLELFDETEATRDLSSDEDMTSDARERNRMSVQRYYYRQINTIQRLRDEVDRLENRCRQILQEKRTASIHPTADSEEQLTAAQRLHVAYVELVMLCEALGREKEELLRVLTDNITTEKRLRRIFLLQRRRTAAINAILEERQQHPAIKIRSVTADECQETTLSAYEHVMDFRQSTEAFTSGVTAFGWRDRYHYEKEHLQFSLKKTLLHHSFDDASVKMWNLVNNGEAFAQIYPAKLRTLFHPVQTLDSNNLIYFHTIQLDTRSDYRNKCLLQCSRVSVMNGDGCLMVFRSLDPCKYVLHEGEASEPTSRRGRKKISPDIEEMWVDTFLWCLFERTSDDDSQCTVEFGGVLIKTPIIPTSWWVVERLQTMLRFEQHVLGQSNRLLG</sequence>
<keyword evidence="3" id="KW-1185">Reference proteome</keyword>
<evidence type="ECO:0000313" key="2">
    <source>
        <dbReference type="EMBL" id="TMW64126.1"/>
    </source>
</evidence>
<dbReference type="Proteomes" id="UP000794436">
    <property type="component" value="Unassembled WGS sequence"/>
</dbReference>
<dbReference type="OrthoDB" id="97510at2759"/>
<name>A0A8K1FIR9_PYTOL</name>
<keyword evidence="1" id="KW-0175">Coiled coil</keyword>
<dbReference type="AlphaFoldDB" id="A0A8K1FIR9"/>
<protein>
    <submittedName>
        <fullName evidence="2">Uncharacterized protein</fullName>
    </submittedName>
</protein>
<proteinExistence type="predicted"/>
<dbReference type="EMBL" id="SPLM01000041">
    <property type="protein sequence ID" value="TMW64126.1"/>
    <property type="molecule type" value="Genomic_DNA"/>
</dbReference>
<evidence type="ECO:0000256" key="1">
    <source>
        <dbReference type="SAM" id="Coils"/>
    </source>
</evidence>
<evidence type="ECO:0000313" key="3">
    <source>
        <dbReference type="Proteomes" id="UP000794436"/>
    </source>
</evidence>
<gene>
    <name evidence="2" type="ORF">Poli38472_014243</name>
</gene>
<feature type="coiled-coil region" evidence="1">
    <location>
        <begin position="46"/>
        <end position="73"/>
    </location>
</feature>
<comment type="caution">
    <text evidence="2">The sequence shown here is derived from an EMBL/GenBank/DDBJ whole genome shotgun (WGS) entry which is preliminary data.</text>
</comment>
<organism evidence="2 3">
    <name type="scientific">Pythium oligandrum</name>
    <name type="common">Mycoparasitic fungus</name>
    <dbReference type="NCBI Taxonomy" id="41045"/>
    <lineage>
        <taxon>Eukaryota</taxon>
        <taxon>Sar</taxon>
        <taxon>Stramenopiles</taxon>
        <taxon>Oomycota</taxon>
        <taxon>Peronosporomycetes</taxon>
        <taxon>Pythiales</taxon>
        <taxon>Pythiaceae</taxon>
        <taxon>Pythium</taxon>
    </lineage>
</organism>
<accession>A0A8K1FIR9</accession>
<reference evidence="2" key="1">
    <citation type="submission" date="2019-03" db="EMBL/GenBank/DDBJ databases">
        <title>Long read genome sequence of the mycoparasitic Pythium oligandrum ATCC 38472 isolated from sugarbeet rhizosphere.</title>
        <authorList>
            <person name="Gaulin E."/>
        </authorList>
    </citation>
    <scope>NUCLEOTIDE SEQUENCE</scope>
    <source>
        <strain evidence="2">ATCC 38472_TT</strain>
    </source>
</reference>